<evidence type="ECO:0000256" key="5">
    <source>
        <dbReference type="SAM" id="MobiDB-lite"/>
    </source>
</evidence>
<feature type="transmembrane region" description="Helical" evidence="6">
    <location>
        <begin position="84"/>
        <end position="106"/>
    </location>
</feature>
<keyword evidence="2 6" id="KW-0812">Transmembrane</keyword>
<feature type="compositionally biased region" description="Basic and acidic residues" evidence="5">
    <location>
        <begin position="196"/>
        <end position="213"/>
    </location>
</feature>
<accession>A0A9P4TZF7</accession>
<comment type="caution">
    <text evidence="7">The sequence shown here is derived from an EMBL/GenBank/DDBJ whole genome shotgun (WGS) entry which is preliminary data.</text>
</comment>
<feature type="region of interest" description="Disordered" evidence="5">
    <location>
        <begin position="196"/>
        <end position="258"/>
    </location>
</feature>
<dbReference type="InterPro" id="IPR004776">
    <property type="entry name" value="Mem_transp_PIN-like"/>
</dbReference>
<feature type="compositionally biased region" description="Acidic residues" evidence="5">
    <location>
        <begin position="214"/>
        <end position="226"/>
    </location>
</feature>
<dbReference type="PANTHER" id="PTHR31794">
    <property type="entry name" value="AUXIN EFFLUX TRANSPORTER FAMILY PROTEIN (EUROFUNG)"/>
    <property type="match status" value="1"/>
</dbReference>
<feature type="transmembrane region" description="Helical" evidence="6">
    <location>
        <begin position="406"/>
        <end position="427"/>
    </location>
</feature>
<dbReference type="AlphaFoldDB" id="A0A9P4TZF7"/>
<gene>
    <name evidence="7" type="ORF">EJ08DRAFT_670340</name>
</gene>
<proteinExistence type="predicted"/>
<dbReference type="GO" id="GO:0005783">
    <property type="term" value="C:endoplasmic reticulum"/>
    <property type="evidence" value="ECO:0007669"/>
    <property type="project" value="TreeGrafter"/>
</dbReference>
<feature type="transmembrane region" description="Helical" evidence="6">
    <location>
        <begin position="483"/>
        <end position="501"/>
    </location>
</feature>
<dbReference type="PANTHER" id="PTHR31794:SF2">
    <property type="entry name" value="AUXIN EFFLUX TRANSPORTER FAMILY PROTEIN (EUROFUNG)"/>
    <property type="match status" value="1"/>
</dbReference>
<sequence length="549" mass="60961">MMSKGIPPPPHASHPNFGHLCVLVLQAVLEVVFVAFPGYILARTGYLDQEAQKMVSYLNVNLFTPALIFYKLSSQLRAEDLPGLVLIPAIFILQTIISWGSGTVISKLFGFKKRTENFVVAMAVFGNSNSLPISLVTSLAFTIKGLHWDKEPHDNDSSVATRGITYLVIFQQLGQIIRWSWGYKILLRPANEYKDHELEEHERKARTDARAESGEYDDIASEDSDEPLIRVRSDLSHSDPSDYGSGSATPRNRKYAASGSTCSCESEECERIGLHEHHNGDIIPTPTNGNIAPIGSERPGHDSTIKPTWLQDAIPSGPRGWITRFTRWQKRTQSKVTTAIDRASHKAFDALPTFVQKTLTIIYDFIMKLLSPPLAAMLFALPIVLFPPIKHFFYDVEFMKRSFIPAVRQTGDVAVPLIIVCLGAGLARNTLPEDQKTSQDPTFDRKVLFAALASRMLVPLIVMAPALAIVARYAPFNILGDPIFIIVCFLLAGAPTALQLSQICQINNVYMGAMTRLLTQSYVVWILPSTIILVMLALETLEWAQLAKV</sequence>
<name>A0A9P4TZF7_9PEZI</name>
<feature type="transmembrane region" description="Helical" evidence="6">
    <location>
        <begin position="54"/>
        <end position="72"/>
    </location>
</feature>
<dbReference type="Pfam" id="PF03547">
    <property type="entry name" value="Mem_trans"/>
    <property type="match status" value="1"/>
</dbReference>
<organism evidence="7 8">
    <name type="scientific">Tothia fuscella</name>
    <dbReference type="NCBI Taxonomy" id="1048955"/>
    <lineage>
        <taxon>Eukaryota</taxon>
        <taxon>Fungi</taxon>
        <taxon>Dikarya</taxon>
        <taxon>Ascomycota</taxon>
        <taxon>Pezizomycotina</taxon>
        <taxon>Dothideomycetes</taxon>
        <taxon>Pleosporomycetidae</taxon>
        <taxon>Venturiales</taxon>
        <taxon>Cylindrosympodiaceae</taxon>
        <taxon>Tothia</taxon>
    </lineage>
</organism>
<dbReference type="Proteomes" id="UP000800235">
    <property type="component" value="Unassembled WGS sequence"/>
</dbReference>
<comment type="subcellular location">
    <subcellularLocation>
        <location evidence="1">Membrane</location>
        <topology evidence="1">Multi-pass membrane protein</topology>
    </subcellularLocation>
</comment>
<dbReference type="EMBL" id="MU007036">
    <property type="protein sequence ID" value="KAF2430852.1"/>
    <property type="molecule type" value="Genomic_DNA"/>
</dbReference>
<evidence type="ECO:0000256" key="2">
    <source>
        <dbReference type="ARBA" id="ARBA00022692"/>
    </source>
</evidence>
<keyword evidence="3 6" id="KW-1133">Transmembrane helix</keyword>
<protein>
    <submittedName>
        <fullName evidence="7">Auxin efflux carrier</fullName>
    </submittedName>
</protein>
<reference evidence="7" key="1">
    <citation type="journal article" date="2020" name="Stud. Mycol.">
        <title>101 Dothideomycetes genomes: a test case for predicting lifestyles and emergence of pathogens.</title>
        <authorList>
            <person name="Haridas S."/>
            <person name="Albert R."/>
            <person name="Binder M."/>
            <person name="Bloem J."/>
            <person name="Labutti K."/>
            <person name="Salamov A."/>
            <person name="Andreopoulos B."/>
            <person name="Baker S."/>
            <person name="Barry K."/>
            <person name="Bills G."/>
            <person name="Bluhm B."/>
            <person name="Cannon C."/>
            <person name="Castanera R."/>
            <person name="Culley D."/>
            <person name="Daum C."/>
            <person name="Ezra D."/>
            <person name="Gonzalez J."/>
            <person name="Henrissat B."/>
            <person name="Kuo A."/>
            <person name="Liang C."/>
            <person name="Lipzen A."/>
            <person name="Lutzoni F."/>
            <person name="Magnuson J."/>
            <person name="Mondo S."/>
            <person name="Nolan M."/>
            <person name="Ohm R."/>
            <person name="Pangilinan J."/>
            <person name="Park H.-J."/>
            <person name="Ramirez L."/>
            <person name="Alfaro M."/>
            <person name="Sun H."/>
            <person name="Tritt A."/>
            <person name="Yoshinaga Y."/>
            <person name="Zwiers L.-H."/>
            <person name="Turgeon B."/>
            <person name="Goodwin S."/>
            <person name="Spatafora J."/>
            <person name="Crous P."/>
            <person name="Grigoriev I."/>
        </authorList>
    </citation>
    <scope>NUCLEOTIDE SEQUENCE</scope>
    <source>
        <strain evidence="7">CBS 130266</strain>
    </source>
</reference>
<evidence type="ECO:0000256" key="4">
    <source>
        <dbReference type="ARBA" id="ARBA00023136"/>
    </source>
</evidence>
<feature type="compositionally biased region" description="Basic and acidic residues" evidence="5">
    <location>
        <begin position="227"/>
        <end position="240"/>
    </location>
</feature>
<feature type="transmembrane region" description="Helical" evidence="6">
    <location>
        <begin position="17"/>
        <end position="42"/>
    </location>
</feature>
<feature type="transmembrane region" description="Helical" evidence="6">
    <location>
        <begin position="365"/>
        <end position="386"/>
    </location>
</feature>
<dbReference type="GO" id="GO:0016020">
    <property type="term" value="C:membrane"/>
    <property type="evidence" value="ECO:0007669"/>
    <property type="project" value="UniProtKB-SubCell"/>
</dbReference>
<evidence type="ECO:0000313" key="8">
    <source>
        <dbReference type="Proteomes" id="UP000800235"/>
    </source>
</evidence>
<dbReference type="GO" id="GO:0055085">
    <property type="term" value="P:transmembrane transport"/>
    <property type="evidence" value="ECO:0007669"/>
    <property type="project" value="InterPro"/>
</dbReference>
<keyword evidence="4 6" id="KW-0472">Membrane</keyword>
<evidence type="ECO:0000256" key="3">
    <source>
        <dbReference type="ARBA" id="ARBA00022989"/>
    </source>
</evidence>
<dbReference type="OrthoDB" id="10267235at2759"/>
<feature type="transmembrane region" description="Helical" evidence="6">
    <location>
        <begin position="522"/>
        <end position="541"/>
    </location>
</feature>
<evidence type="ECO:0000313" key="7">
    <source>
        <dbReference type="EMBL" id="KAF2430852.1"/>
    </source>
</evidence>
<feature type="transmembrane region" description="Helical" evidence="6">
    <location>
        <begin position="447"/>
        <end position="471"/>
    </location>
</feature>
<evidence type="ECO:0000256" key="6">
    <source>
        <dbReference type="SAM" id="Phobius"/>
    </source>
</evidence>
<keyword evidence="8" id="KW-1185">Reference proteome</keyword>
<evidence type="ECO:0000256" key="1">
    <source>
        <dbReference type="ARBA" id="ARBA00004141"/>
    </source>
</evidence>